<gene>
    <name evidence="3" type="ORF">ACFQ00_11930</name>
</gene>
<accession>A0ABW3C3J0</accession>
<proteinExistence type="predicted"/>
<organism evidence="3 4">
    <name type="scientific">Sphingosinicella xenopeptidilytica</name>
    <dbReference type="NCBI Taxonomy" id="364098"/>
    <lineage>
        <taxon>Bacteria</taxon>
        <taxon>Pseudomonadati</taxon>
        <taxon>Pseudomonadota</taxon>
        <taxon>Alphaproteobacteria</taxon>
        <taxon>Sphingomonadales</taxon>
        <taxon>Sphingosinicellaceae</taxon>
        <taxon>Sphingosinicella</taxon>
    </lineage>
</organism>
<name>A0ABW3C3J0_SPHXN</name>
<dbReference type="Gene3D" id="3.10.450.50">
    <property type="match status" value="2"/>
</dbReference>
<dbReference type="Proteomes" id="UP001597124">
    <property type="component" value="Unassembled WGS sequence"/>
</dbReference>
<evidence type="ECO:0000313" key="4">
    <source>
        <dbReference type="Proteomes" id="UP001597124"/>
    </source>
</evidence>
<reference evidence="4" key="1">
    <citation type="journal article" date="2019" name="Int. J. Syst. Evol. Microbiol.">
        <title>The Global Catalogue of Microorganisms (GCM) 10K type strain sequencing project: providing services to taxonomists for standard genome sequencing and annotation.</title>
        <authorList>
            <consortium name="The Broad Institute Genomics Platform"/>
            <consortium name="The Broad Institute Genome Sequencing Center for Infectious Disease"/>
            <person name="Wu L."/>
            <person name="Ma J."/>
        </authorList>
    </citation>
    <scope>NUCLEOTIDE SEQUENCE [LARGE SCALE GENOMIC DNA]</scope>
    <source>
        <strain evidence="4">CCUG 52537</strain>
    </source>
</reference>
<evidence type="ECO:0000313" key="3">
    <source>
        <dbReference type="EMBL" id="MFD0849036.1"/>
    </source>
</evidence>
<dbReference type="InterPro" id="IPR032710">
    <property type="entry name" value="NTF2-like_dom_sf"/>
</dbReference>
<evidence type="ECO:0000259" key="2">
    <source>
        <dbReference type="Pfam" id="PF12680"/>
    </source>
</evidence>
<feature type="signal peptide" evidence="1">
    <location>
        <begin position="1"/>
        <end position="24"/>
    </location>
</feature>
<evidence type="ECO:0000256" key="1">
    <source>
        <dbReference type="SAM" id="SignalP"/>
    </source>
</evidence>
<dbReference type="EMBL" id="JBHTIK010000006">
    <property type="protein sequence ID" value="MFD0849036.1"/>
    <property type="molecule type" value="Genomic_DNA"/>
</dbReference>
<feature type="domain" description="SnoaL-like" evidence="2">
    <location>
        <begin position="180"/>
        <end position="286"/>
    </location>
</feature>
<dbReference type="PANTHER" id="PTHR41252:SF1">
    <property type="entry name" value="BLR2505 PROTEIN"/>
    <property type="match status" value="1"/>
</dbReference>
<protein>
    <submittedName>
        <fullName evidence="3">Nuclear transport factor 2 family protein</fullName>
    </submittedName>
</protein>
<dbReference type="Pfam" id="PF12680">
    <property type="entry name" value="SnoaL_2"/>
    <property type="match status" value="1"/>
</dbReference>
<keyword evidence="1" id="KW-0732">Signal</keyword>
<keyword evidence="4" id="KW-1185">Reference proteome</keyword>
<dbReference type="RefSeq" id="WP_381490948.1">
    <property type="nucleotide sequence ID" value="NZ_JBHTIK010000006.1"/>
</dbReference>
<dbReference type="SUPFAM" id="SSF54427">
    <property type="entry name" value="NTF2-like"/>
    <property type="match status" value="2"/>
</dbReference>
<sequence length="307" mass="33787">MKSTALAGFLGAAIAALGAMPAAAGTCEDPGASLTPQEVRNVKAACEQMAAAVAGWANADEGRRRLEAIQAEDFKWFVPVADPSAQQYGTRETYVQLVVERQFDMYKPGSKVEIFATTAQGNRVATEMIADIYTKDGEPYTNRYQQLFFFNDAGKIQEYRLFQDSEIHTWDYDQAIKREVLRFFEAMSSSGTALVRDMLADNATWEVRRAGNGVVSMNKAEAVAELDKLQNAVGGLHFTVKPENIVIQGERVAVEATSGGTTNTLAPYSNVYHFMLLIKDMKIARINQYGDTQAAFAQTKDAVSKLY</sequence>
<comment type="caution">
    <text evidence="3">The sequence shown here is derived from an EMBL/GenBank/DDBJ whole genome shotgun (WGS) entry which is preliminary data.</text>
</comment>
<feature type="chain" id="PRO_5047029911" evidence="1">
    <location>
        <begin position="25"/>
        <end position="307"/>
    </location>
</feature>
<dbReference type="PANTHER" id="PTHR41252">
    <property type="entry name" value="BLR2505 PROTEIN"/>
    <property type="match status" value="1"/>
</dbReference>
<dbReference type="InterPro" id="IPR037401">
    <property type="entry name" value="SnoaL-like"/>
</dbReference>